<protein>
    <submittedName>
        <fullName evidence="7">Rhombosortase</fullName>
        <ecNumber evidence="7">3.4.21.-</ecNumber>
    </submittedName>
</protein>
<feature type="transmembrane region" description="Helical" evidence="5">
    <location>
        <begin position="60"/>
        <end position="78"/>
    </location>
</feature>
<name>A0A849BJ62_9BURK</name>
<dbReference type="GO" id="GO:0004252">
    <property type="term" value="F:serine-type endopeptidase activity"/>
    <property type="evidence" value="ECO:0007669"/>
    <property type="project" value="InterPro"/>
</dbReference>
<evidence type="ECO:0000256" key="4">
    <source>
        <dbReference type="ARBA" id="ARBA00023136"/>
    </source>
</evidence>
<feature type="transmembrane region" description="Helical" evidence="5">
    <location>
        <begin position="106"/>
        <end position="126"/>
    </location>
</feature>
<keyword evidence="7" id="KW-0378">Hydrolase</keyword>
<dbReference type="Pfam" id="PF01694">
    <property type="entry name" value="Rhomboid"/>
    <property type="match status" value="1"/>
</dbReference>
<dbReference type="Proteomes" id="UP001056648">
    <property type="component" value="Chromosome 2"/>
</dbReference>
<evidence type="ECO:0000256" key="5">
    <source>
        <dbReference type="SAM" id="Phobius"/>
    </source>
</evidence>
<accession>A0A849BJ62</accession>
<gene>
    <name evidence="7" type="primary">rrtA</name>
    <name evidence="7" type="ORF">HLB16_26205</name>
    <name evidence="8" type="ORF">NDR89_21225</name>
</gene>
<comment type="subcellular location">
    <subcellularLocation>
        <location evidence="1">Membrane</location>
        <topology evidence="1">Multi-pass membrane protein</topology>
    </subcellularLocation>
</comment>
<dbReference type="EMBL" id="CP098736">
    <property type="protein sequence ID" value="USE81653.1"/>
    <property type="molecule type" value="Genomic_DNA"/>
</dbReference>
<dbReference type="InterPro" id="IPR035952">
    <property type="entry name" value="Rhomboid-like_sf"/>
</dbReference>
<feature type="domain" description="Peptidase S54 rhomboid" evidence="6">
    <location>
        <begin position="42"/>
        <end position="182"/>
    </location>
</feature>
<dbReference type="EC" id="3.4.21.-" evidence="7"/>
<evidence type="ECO:0000313" key="10">
    <source>
        <dbReference type="Proteomes" id="UP001056648"/>
    </source>
</evidence>
<dbReference type="AlphaFoldDB" id="A0A849BJ62"/>
<keyword evidence="4 5" id="KW-0472">Membrane</keyword>
<feature type="transmembrane region" description="Helical" evidence="5">
    <location>
        <begin position="161"/>
        <end position="185"/>
    </location>
</feature>
<organism evidence="7 9">
    <name type="scientific">Cupriavidus gilardii</name>
    <dbReference type="NCBI Taxonomy" id="82541"/>
    <lineage>
        <taxon>Bacteria</taxon>
        <taxon>Pseudomonadati</taxon>
        <taxon>Pseudomonadota</taxon>
        <taxon>Betaproteobacteria</taxon>
        <taxon>Burkholderiales</taxon>
        <taxon>Burkholderiaceae</taxon>
        <taxon>Cupriavidus</taxon>
    </lineage>
</organism>
<dbReference type="InterPro" id="IPR022764">
    <property type="entry name" value="Peptidase_S54_rhomboid_dom"/>
</dbReference>
<sequence length="197" mass="21134">MGPALGATAAIGALSAAFTFVPWLHAHGLYLRDALMLPGGDRQWWRLLTAMWVHLDGRHWLGNLLAALGLLLLTGRAAGARQMLLALVVCGVAVQVALLWQPALRWYGGLSGALHGLAVWGALRLLAADRWSRAIGVALAAGVLLKLWLEQSWLAPVRFDAAWGFGVVRAAHAAGAVAGFGWWLAQQWWGQRRAAVG</sequence>
<keyword evidence="2 5" id="KW-0812">Transmembrane</keyword>
<dbReference type="SUPFAM" id="SSF144091">
    <property type="entry name" value="Rhomboid-like"/>
    <property type="match status" value="1"/>
</dbReference>
<proteinExistence type="predicted"/>
<feature type="transmembrane region" description="Helical" evidence="5">
    <location>
        <begin position="83"/>
        <end position="100"/>
    </location>
</feature>
<keyword evidence="3 5" id="KW-1133">Transmembrane helix</keyword>
<dbReference type="Proteomes" id="UP000542973">
    <property type="component" value="Unassembled WGS sequence"/>
</dbReference>
<feature type="transmembrane region" description="Helical" evidence="5">
    <location>
        <begin position="131"/>
        <end position="149"/>
    </location>
</feature>
<dbReference type="Gene3D" id="1.20.1540.10">
    <property type="entry name" value="Rhomboid-like"/>
    <property type="match status" value="1"/>
</dbReference>
<evidence type="ECO:0000259" key="6">
    <source>
        <dbReference type="Pfam" id="PF01694"/>
    </source>
</evidence>
<evidence type="ECO:0000313" key="8">
    <source>
        <dbReference type="EMBL" id="USE81653.1"/>
    </source>
</evidence>
<reference evidence="7 9" key="1">
    <citation type="submission" date="2020-05" db="EMBL/GenBank/DDBJ databases">
        <title>MicrobeNet Type strains.</title>
        <authorList>
            <person name="Nicholson A.C."/>
        </authorList>
    </citation>
    <scope>NUCLEOTIDE SEQUENCE [LARGE SCALE GENOMIC DNA]</scope>
    <source>
        <strain evidence="7 9">ATCC 700815</strain>
    </source>
</reference>
<evidence type="ECO:0000256" key="1">
    <source>
        <dbReference type="ARBA" id="ARBA00004141"/>
    </source>
</evidence>
<evidence type="ECO:0000256" key="2">
    <source>
        <dbReference type="ARBA" id="ARBA00022692"/>
    </source>
</evidence>
<dbReference type="RefSeq" id="WP_151023520.1">
    <property type="nucleotide sequence ID" value="NZ_BAAAEB010000007.1"/>
</dbReference>
<dbReference type="GO" id="GO:0016020">
    <property type="term" value="C:membrane"/>
    <property type="evidence" value="ECO:0007669"/>
    <property type="project" value="UniProtKB-SubCell"/>
</dbReference>
<evidence type="ECO:0000313" key="9">
    <source>
        <dbReference type="Proteomes" id="UP000542973"/>
    </source>
</evidence>
<dbReference type="NCBIfam" id="TIGR03902">
    <property type="entry name" value="rhom_GG_sort"/>
    <property type="match status" value="1"/>
</dbReference>
<dbReference type="EMBL" id="JABEMD010000098">
    <property type="protein sequence ID" value="NNH14336.1"/>
    <property type="molecule type" value="Genomic_DNA"/>
</dbReference>
<keyword evidence="10" id="KW-1185">Reference proteome</keyword>
<dbReference type="InterPro" id="IPR023826">
    <property type="entry name" value="Rhom-like_SP_proteobac"/>
</dbReference>
<reference evidence="8" key="2">
    <citation type="submission" date="2022-06" db="EMBL/GenBank/DDBJ databases">
        <title>Complete genome sequence and characterization of Cupriavidus gilardii QJ1 isolated from contaminating cells.</title>
        <authorList>
            <person name="Qi J."/>
        </authorList>
    </citation>
    <scope>NUCLEOTIDE SEQUENCE</scope>
    <source>
        <strain evidence="8">QJ1</strain>
    </source>
</reference>
<evidence type="ECO:0000256" key="3">
    <source>
        <dbReference type="ARBA" id="ARBA00022989"/>
    </source>
</evidence>
<evidence type="ECO:0000313" key="7">
    <source>
        <dbReference type="EMBL" id="NNH14336.1"/>
    </source>
</evidence>